<gene>
    <name evidence="1" type="ORF">CCAP1982_LOCUS4852</name>
</gene>
<organism evidence="1 2">
    <name type="scientific">Ceratitis capitata</name>
    <name type="common">Mediterranean fruit fly</name>
    <name type="synonym">Tephritis capitata</name>
    <dbReference type="NCBI Taxonomy" id="7213"/>
    <lineage>
        <taxon>Eukaryota</taxon>
        <taxon>Metazoa</taxon>
        <taxon>Ecdysozoa</taxon>
        <taxon>Arthropoda</taxon>
        <taxon>Hexapoda</taxon>
        <taxon>Insecta</taxon>
        <taxon>Pterygota</taxon>
        <taxon>Neoptera</taxon>
        <taxon>Endopterygota</taxon>
        <taxon>Diptera</taxon>
        <taxon>Brachycera</taxon>
        <taxon>Muscomorpha</taxon>
        <taxon>Tephritoidea</taxon>
        <taxon>Tephritidae</taxon>
        <taxon>Ceratitis</taxon>
        <taxon>Ceratitis</taxon>
    </lineage>
</organism>
<dbReference type="Proteomes" id="UP000606786">
    <property type="component" value="Unassembled WGS sequence"/>
</dbReference>
<evidence type="ECO:0000313" key="1">
    <source>
        <dbReference type="EMBL" id="CAD6996160.1"/>
    </source>
</evidence>
<dbReference type="AlphaFoldDB" id="A0A811UC77"/>
<name>A0A811UC77_CERCA</name>
<evidence type="ECO:0000313" key="2">
    <source>
        <dbReference type="Proteomes" id="UP000606786"/>
    </source>
</evidence>
<proteinExistence type="predicted"/>
<comment type="caution">
    <text evidence="1">The sequence shown here is derived from an EMBL/GenBank/DDBJ whole genome shotgun (WGS) entry which is preliminary data.</text>
</comment>
<accession>A0A811UC77</accession>
<dbReference type="EMBL" id="CAJHJT010000001">
    <property type="protein sequence ID" value="CAD6996160.1"/>
    <property type="molecule type" value="Genomic_DNA"/>
</dbReference>
<keyword evidence="2" id="KW-1185">Reference proteome</keyword>
<reference evidence="1" key="1">
    <citation type="submission" date="2020-11" db="EMBL/GenBank/DDBJ databases">
        <authorList>
            <person name="Whitehead M."/>
        </authorList>
    </citation>
    <scope>NUCLEOTIDE SEQUENCE</scope>
    <source>
        <strain evidence="1">EGII</strain>
    </source>
</reference>
<feature type="non-terminal residue" evidence="1">
    <location>
        <position position="74"/>
    </location>
</feature>
<protein>
    <submittedName>
        <fullName evidence="1">(Mediterranean fruit fly) hypothetical protein</fullName>
    </submittedName>
</protein>
<sequence length="74" mass="7997">MHAAAQQLIDREATTIATTTPAIPPVTNNAMVQEGSQHFIQPDAETVTELRPKTACKRVLVAPQYAAVEHQMAS</sequence>